<evidence type="ECO:0000313" key="3">
    <source>
        <dbReference type="Proteomes" id="UP000029117"/>
    </source>
</evidence>
<reference evidence="2 3" key="1">
    <citation type="submission" date="2014-04" db="EMBL/GenBank/DDBJ databases">
        <authorList>
            <person name="Bishop-Lilly K.A."/>
            <person name="Broomall S.M."/>
            <person name="Chain P.S."/>
            <person name="Chertkov O."/>
            <person name="Coyne S.R."/>
            <person name="Daligault H.E."/>
            <person name="Davenport K.W."/>
            <person name="Erkkila T."/>
            <person name="Frey K.G."/>
            <person name="Gibbons H.S."/>
            <person name="Gu W."/>
            <person name="Jaissle J."/>
            <person name="Johnson S.L."/>
            <person name="Koroleva G.I."/>
            <person name="Ladner J.T."/>
            <person name="Lo C.-C."/>
            <person name="Minogue T.D."/>
            <person name="Munk C."/>
            <person name="Palacios G.F."/>
            <person name="Redden C.L."/>
            <person name="Rosenzweig C.N."/>
            <person name="Scholz M.B."/>
            <person name="Teshima H."/>
            <person name="Xu Y."/>
        </authorList>
    </citation>
    <scope>NUCLEOTIDE SEQUENCE [LARGE SCALE GENOMIC DNA]</scope>
    <source>
        <strain evidence="2 3">FAJ</strain>
    </source>
</reference>
<feature type="transmembrane region" description="Helical" evidence="1">
    <location>
        <begin position="46"/>
        <end position="64"/>
    </location>
</feature>
<evidence type="ECO:0000313" key="2">
    <source>
        <dbReference type="EMBL" id="KFJ42361.1"/>
    </source>
</evidence>
<evidence type="ECO:0000256" key="1">
    <source>
        <dbReference type="SAM" id="Phobius"/>
    </source>
</evidence>
<dbReference type="Proteomes" id="UP000029117">
    <property type="component" value="Unassembled WGS sequence"/>
</dbReference>
<keyword evidence="1" id="KW-0812">Transmembrane</keyword>
<proteinExistence type="predicted"/>
<dbReference type="RefSeq" id="WP_035735983.1">
    <property type="nucleotide sequence ID" value="NZ_JACTRU010000013.1"/>
</dbReference>
<comment type="caution">
    <text evidence="2">The sequence shown here is derived from an EMBL/GenBank/DDBJ whole genome shotgun (WGS) entry which is preliminary data.</text>
</comment>
<dbReference type="EMBL" id="JOUE01000006">
    <property type="protein sequence ID" value="KFJ42361.1"/>
    <property type="molecule type" value="Genomic_DNA"/>
</dbReference>
<sequence>MKKFIICTIFYLMMFFRKPFLIIGKFIGGIFFLGFLIAIFSGPTKMIFISLVFSFVFFMLCYFYDVILLKINPTNNDLYLSQ</sequence>
<protein>
    <submittedName>
        <fullName evidence="2">Membrane protein</fullName>
    </submittedName>
</protein>
<keyword evidence="1" id="KW-0472">Membrane</keyword>
<dbReference type="AlphaFoldDB" id="A0AAW3D9Z7"/>
<accession>A0AAW3D9Z7</accession>
<keyword evidence="1" id="KW-1133">Transmembrane helix</keyword>
<name>A0AAW3D9Z7_9GAMM</name>
<organism evidence="2 3">
    <name type="scientific">Francisella philomiragia</name>
    <dbReference type="NCBI Taxonomy" id="28110"/>
    <lineage>
        <taxon>Bacteria</taxon>
        <taxon>Pseudomonadati</taxon>
        <taxon>Pseudomonadota</taxon>
        <taxon>Gammaproteobacteria</taxon>
        <taxon>Thiotrichales</taxon>
        <taxon>Francisellaceae</taxon>
        <taxon>Francisella</taxon>
    </lineage>
</organism>
<feature type="transmembrane region" description="Helical" evidence="1">
    <location>
        <begin position="20"/>
        <end position="40"/>
    </location>
</feature>
<gene>
    <name evidence="2" type="ORF">DR78_3</name>
</gene>